<organism evidence="3 4">
    <name type="scientific">Cloeon dipterum</name>
    <dbReference type="NCBI Taxonomy" id="197152"/>
    <lineage>
        <taxon>Eukaryota</taxon>
        <taxon>Metazoa</taxon>
        <taxon>Ecdysozoa</taxon>
        <taxon>Arthropoda</taxon>
        <taxon>Hexapoda</taxon>
        <taxon>Insecta</taxon>
        <taxon>Pterygota</taxon>
        <taxon>Palaeoptera</taxon>
        <taxon>Ephemeroptera</taxon>
        <taxon>Pisciforma</taxon>
        <taxon>Baetidae</taxon>
        <taxon>Cloeon</taxon>
    </lineage>
</organism>
<feature type="compositionally biased region" description="Low complexity" evidence="1">
    <location>
        <begin position="1507"/>
        <end position="1520"/>
    </location>
</feature>
<feature type="compositionally biased region" description="Basic residues" evidence="1">
    <location>
        <begin position="1303"/>
        <end position="1315"/>
    </location>
</feature>
<dbReference type="PANTHER" id="PTHR12505">
    <property type="entry name" value="PHD FINGER TRANSCRIPTION FACTOR"/>
    <property type="match status" value="1"/>
</dbReference>
<feature type="compositionally biased region" description="Low complexity" evidence="1">
    <location>
        <begin position="1390"/>
        <end position="1409"/>
    </location>
</feature>
<feature type="compositionally biased region" description="Low complexity" evidence="1">
    <location>
        <begin position="1021"/>
        <end position="1035"/>
    </location>
</feature>
<feature type="compositionally biased region" description="Polar residues" evidence="1">
    <location>
        <begin position="1641"/>
        <end position="1658"/>
    </location>
</feature>
<evidence type="ECO:0000313" key="4">
    <source>
        <dbReference type="Proteomes" id="UP000494165"/>
    </source>
</evidence>
<gene>
    <name evidence="3" type="ORF">CLODIP_2_CD06876</name>
</gene>
<feature type="compositionally biased region" description="Basic and acidic residues" evidence="1">
    <location>
        <begin position="366"/>
        <end position="400"/>
    </location>
</feature>
<feature type="compositionally biased region" description="Basic and acidic residues" evidence="1">
    <location>
        <begin position="1577"/>
        <end position="1587"/>
    </location>
</feature>
<feature type="compositionally biased region" description="Basic residues" evidence="1">
    <location>
        <begin position="1917"/>
        <end position="1933"/>
    </location>
</feature>
<feature type="compositionally biased region" description="Basic and acidic residues" evidence="1">
    <location>
        <begin position="2029"/>
        <end position="2038"/>
    </location>
</feature>
<reference evidence="3 4" key="1">
    <citation type="submission" date="2020-04" db="EMBL/GenBank/DDBJ databases">
        <authorList>
            <person name="Alioto T."/>
            <person name="Alioto T."/>
            <person name="Gomez Garrido J."/>
        </authorList>
    </citation>
    <scope>NUCLEOTIDE SEQUENCE [LARGE SCALE GENOMIC DNA]</scope>
</reference>
<dbReference type="Pfam" id="PF21744">
    <property type="entry name" value="BAHCC1-like_Tudor"/>
    <property type="match status" value="1"/>
</dbReference>
<dbReference type="Gene3D" id="2.30.30.140">
    <property type="match status" value="1"/>
</dbReference>
<evidence type="ECO:0000313" key="3">
    <source>
        <dbReference type="EMBL" id="CAB3363978.1"/>
    </source>
</evidence>
<feature type="compositionally biased region" description="Low complexity" evidence="1">
    <location>
        <begin position="1241"/>
        <end position="1259"/>
    </location>
</feature>
<feature type="domain" description="BAH" evidence="2">
    <location>
        <begin position="2079"/>
        <end position="2206"/>
    </location>
</feature>
<name>A0A8S1BZC0_9INSE</name>
<feature type="compositionally biased region" description="Basic residues" evidence="1">
    <location>
        <begin position="1946"/>
        <end position="1970"/>
    </location>
</feature>
<dbReference type="SMART" id="SM00439">
    <property type="entry name" value="BAH"/>
    <property type="match status" value="1"/>
</dbReference>
<feature type="region of interest" description="Disordered" evidence="1">
    <location>
        <begin position="482"/>
        <end position="506"/>
    </location>
</feature>
<dbReference type="InterPro" id="IPR052429">
    <property type="entry name" value="BAH_domain_protein"/>
</dbReference>
<keyword evidence="4" id="KW-1185">Reference proteome</keyword>
<dbReference type="InterPro" id="IPR001025">
    <property type="entry name" value="BAH_dom"/>
</dbReference>
<sequence>MDSSEHDQATLHYFMYRRVQQEMQLHLYNHPQHPAPPSLLPPSCYYGMYGMPPMQTPTDLTYKNSDPDARAKVEDRDKAHHENDEHASQRTLSVSTSNSFNESKCWNLSIENDIDTSRRKEALETFTTAFTAATQAHHAVLPAQAWWSSAGPATAPGTVVESTAVGAGGAGLLDLCFVTTGVPAPHHTMMSAPHVAAAPSPFRSPGGGQGGAAAGASMLRTSPWPTAAHAPEGFGRFAVGGSVYSLFPSVPSATEASAIYSHSSSSPGARFGVGQSATTTFQHLIGTPQKGDTLFSAGFPLTPTSIPPSSPQTLFSTGTSGLSPAGLSPALAGSLDAERGLSQLELMARGYPTLPPMGHPPVNGRMVDEEKRVEPSRSRANRGAKEKRPTRAERNKAKEDAQKAVVSCSCPTSKATCTITSVNAAPAINPVSTSTSIATFASSSPPFHCTMDSMAAASLTAFHPPNMAPIFPALMADTLTGCSRTNPVPPRSRSSDTSSSGRSFSPMVIKQEAGTPCQVDEVTTSKKEKASTASHVVSVQTIKAEPSEEHHSMVKNGLEAPLVVTMANNPPCSSSAHTANNIPVGIAVARQRSSSPGRLTTSEEVCKAKSSSSVQEKARDDFRVLLPARRAVPAPLAPAPAATTTATVINTMAQAMPTSAPTALMVHPQDRTATLMTSSIVLQPPPASATGPAGAAATLQVHTTGGEDAVSQALAAARLSNGLPPWASHSAPNSALTPPTLWLGQPQYPTGPTVQIEAAPPPSLPPVGLQLVRDPMSGHLILLPAANIDHVQRTLQVWPNNTTTTTASFPQAQTSLPQLMLPQTNTATGTQHITVFPQQNDTEFRILLPPQHLTQQTQQPAQLTLVHEPMKQSPCKKDMIEAPKIELIDPTKLIPSDMSGTHAAQFPTSFVFPAQTANQGQQAQQPTTQVQYFYEQITGTTVQISAHQTQPTPTPAAVTSSPAVLTLDTGRRSQATSPANPTEVCLTPPPETISPSTSCQNENVPAVPTSSTTEESHQESAVDSSSSEVVVSSEAEAAEVKVQDASNQTETPPVSEDEVSRDAASEADAQDEQVLEIDCKEPEMAEIEEPISPETTMPEEQEPDAEKEAKPMEQFVPKAPLVDLSGLELLSNSIEQFVEREKEAEKQSAVAPKLQPIIGGLELLCVLAEHRRTEVIEKEKLQTEERPIQVEEKLEIELEAEEPAPVKPNVPEKHDVNRNYKSPSSEKKIKKYIAKKNMQFSDNSTSSQSTNSSENSNENVELGLRMKLALLQKRYKAKQKELSKLQQPRRNSVVSDDSCSSPNKRRPGRPRKRKLSPLPSPKKAKVTKEVEKTLEKEENMPSKSKPKDILKPPTLNTNKILTSPKFKPSLPEKFGAKADQEKSSKEDDVSSSSDGSSQSTSWLSGGFSSFRKSAEPTSAFSFGTTKMSAPLISGVGEKQRFQPLVPEPLLWKESLTSLTKTGTHQFGELPSNGLKRTPLSSSEPESDQEGVSPSLVLPNSTEGAGGSSSSSSCSSCSSSSSKKRKPGRPKRRTPGKSDQTSTETIVAKKPSISFLLSSTSFSSSSTSGSRPKIRPKLKAEIKLKTSRDDEDDSWSQKSEPPTPPVKENHTAPWTSKPVAERERPRTIDAAQRLGPKKRPSTGASSKSPVAKQRSNSTESKAKKVCPEVKSLPRTARKQMSSGSTERPLKRPSMESCSAVNGHLLPCTLKTEDLEGKLRALRVVGGLVYAGQVTAIRAPDLYGITLDGERGNRPYILSREEALKELIREVQPSKTEQLPPGTRICAYWSQQSRCLYPGTVAEPSSPDPNLDICSVNVEFDDGDSGRITLEDIRMLPADFPIVEYDPNPLLSLAKRRRAASGASSTEGRRTSSEMPLNPPPEARAKSPVAVTADAFKKGEDSTKSSSSKHLSDEERERKKLRKIEKAKKKEKHRTLLASVNIKNKIPSSHKKHKKHHHKHHHHKRKHKHRKHSDKELSGSCASDSSTTPEVAMASPPPAEPEVAEPEVELPQPATPAPNEKKTKSPKKRQERQSSGETKSKMAAFLPARQLWKWSGKGYKRPGGKGRGKKEFYKAIQRGKETINIGDSAVFLSTGRPDRPYIGKIETMWESWGGNMVVRVKWFYHPEETKGGGNLDKLKYPGALFESPHADENDVQTISHKCEVIPLDKYTERLGKEPSRYASIYDNNDIYYLAGRYDPTAAVLTMEPGVI</sequence>
<feature type="compositionally biased region" description="Low complexity" evidence="1">
    <location>
        <begin position="1549"/>
        <end position="1570"/>
    </location>
</feature>
<dbReference type="InterPro" id="IPR056841">
    <property type="entry name" value="TNRC18_BAHCC1-like_SH3"/>
</dbReference>
<feature type="compositionally biased region" description="Acidic residues" evidence="1">
    <location>
        <begin position="1084"/>
        <end position="1103"/>
    </location>
</feature>
<feature type="compositionally biased region" description="Polar residues" evidence="1">
    <location>
        <begin position="1284"/>
        <end position="1299"/>
    </location>
</feature>
<proteinExistence type="predicted"/>
<feature type="region of interest" description="Disordered" evidence="1">
    <location>
        <begin position="1461"/>
        <end position="1692"/>
    </location>
</feature>
<feature type="compositionally biased region" description="Basic residues" evidence="1">
    <location>
        <begin position="1521"/>
        <end position="1534"/>
    </location>
</feature>
<feature type="region of interest" description="Disordered" evidence="1">
    <location>
        <begin position="57"/>
        <end position="94"/>
    </location>
</feature>
<dbReference type="InterPro" id="IPR043151">
    <property type="entry name" value="BAH_sf"/>
</dbReference>
<dbReference type="Gene3D" id="2.30.30.490">
    <property type="match status" value="1"/>
</dbReference>
<feature type="region of interest" description="Disordered" evidence="1">
    <location>
        <begin position="1197"/>
        <end position="1260"/>
    </location>
</feature>
<accession>A0A8S1BZC0</accession>
<dbReference type="Pfam" id="PF01426">
    <property type="entry name" value="BAH"/>
    <property type="match status" value="1"/>
</dbReference>
<dbReference type="Pfam" id="PF24912">
    <property type="entry name" value="SH3_TNRC18"/>
    <property type="match status" value="1"/>
</dbReference>
<feature type="compositionally biased region" description="Low complexity" evidence="1">
    <location>
        <begin position="491"/>
        <end position="506"/>
    </location>
</feature>
<feature type="region of interest" description="Disordered" evidence="1">
    <location>
        <begin position="1277"/>
        <end position="1412"/>
    </location>
</feature>
<dbReference type="CDD" id="cd04714">
    <property type="entry name" value="BAH_BAHCC1"/>
    <property type="match status" value="1"/>
</dbReference>
<feature type="compositionally biased region" description="Basic and acidic residues" evidence="1">
    <location>
        <begin position="1326"/>
        <end position="1350"/>
    </location>
</feature>
<protein>
    <recommendedName>
        <fullName evidence="2">BAH domain-containing protein</fullName>
    </recommendedName>
</protein>
<feature type="region of interest" description="Disordered" evidence="1">
    <location>
        <begin position="352"/>
        <end position="400"/>
    </location>
</feature>
<dbReference type="PROSITE" id="PS51038">
    <property type="entry name" value="BAH"/>
    <property type="match status" value="1"/>
</dbReference>
<feature type="compositionally biased region" description="Basic and acidic residues" evidence="1">
    <location>
        <begin position="1374"/>
        <end position="1388"/>
    </location>
</feature>
<comment type="caution">
    <text evidence="3">The sequence shown here is derived from an EMBL/GenBank/DDBJ whole genome shotgun (WGS) entry which is preliminary data.</text>
</comment>
<feature type="region of interest" description="Disordered" evidence="1">
    <location>
        <begin position="970"/>
        <end position="1111"/>
    </location>
</feature>
<evidence type="ECO:0000259" key="2">
    <source>
        <dbReference type="PROSITE" id="PS51038"/>
    </source>
</evidence>
<dbReference type="InterPro" id="IPR048924">
    <property type="entry name" value="BAHCC1-like_Tudor"/>
</dbReference>
<dbReference type="OrthoDB" id="6426227at2759"/>
<feature type="region of interest" description="Disordered" evidence="1">
    <location>
        <begin position="1854"/>
        <end position="2041"/>
    </location>
</feature>
<dbReference type="Proteomes" id="UP000494165">
    <property type="component" value="Unassembled WGS sequence"/>
</dbReference>
<evidence type="ECO:0000256" key="1">
    <source>
        <dbReference type="SAM" id="MobiDB-lite"/>
    </source>
</evidence>
<feature type="compositionally biased region" description="Basic and acidic residues" evidence="1">
    <location>
        <begin position="65"/>
        <end position="88"/>
    </location>
</feature>
<dbReference type="GO" id="GO:0003682">
    <property type="term" value="F:chromatin binding"/>
    <property type="evidence" value="ECO:0007669"/>
    <property type="project" value="InterPro"/>
</dbReference>
<dbReference type="PANTHER" id="PTHR12505:SF24">
    <property type="entry name" value="PROTEIN WINGED EYE"/>
    <property type="match status" value="1"/>
</dbReference>
<dbReference type="EMBL" id="CADEPI010000014">
    <property type="protein sequence ID" value="CAB3363978.1"/>
    <property type="molecule type" value="Genomic_DNA"/>
</dbReference>